<dbReference type="Gene3D" id="1.10.260.40">
    <property type="entry name" value="lambda repressor-like DNA-binding domains"/>
    <property type="match status" value="1"/>
</dbReference>
<reference evidence="2 3" key="1">
    <citation type="submission" date="2017-10" db="EMBL/GenBank/DDBJ databases">
        <title>Bifidobacterium genomics.</title>
        <authorList>
            <person name="Lugli G.A."/>
            <person name="Milani C."/>
            <person name="Mancabelli L."/>
        </authorList>
    </citation>
    <scope>NUCLEOTIDE SEQUENCE [LARGE SCALE GENOMIC DNA]</scope>
    <source>
        <strain evidence="2 3">1524B</strain>
    </source>
</reference>
<evidence type="ECO:0000259" key="1">
    <source>
        <dbReference type="PROSITE" id="PS50943"/>
    </source>
</evidence>
<dbReference type="RefSeq" id="WP_101429821.1">
    <property type="nucleotide sequence ID" value="NZ_PCGZ01000005.1"/>
</dbReference>
<dbReference type="InterPro" id="IPR001387">
    <property type="entry name" value="Cro/C1-type_HTH"/>
</dbReference>
<comment type="caution">
    <text evidence="2">The sequence shown here is derived from an EMBL/GenBank/DDBJ whole genome shotgun (WGS) entry which is preliminary data.</text>
</comment>
<evidence type="ECO:0000313" key="2">
    <source>
        <dbReference type="EMBL" id="PKU90729.1"/>
    </source>
</evidence>
<proteinExistence type="predicted"/>
<feature type="domain" description="HTH cro/C1-type" evidence="1">
    <location>
        <begin position="15"/>
        <end position="59"/>
    </location>
</feature>
<dbReference type="CDD" id="cd00093">
    <property type="entry name" value="HTH_XRE"/>
    <property type="match status" value="1"/>
</dbReference>
<accession>A0A2N3QHH3</accession>
<sequence>MNVYEYIEKITDGATINEISERAGIVKSTLWRQIKNNTVSYENLIKIARSYGVNPITALVGVGAVTPQEALQGKMAGDLNDASETMLIEEVARRLHRNAIDADRPIVLNDFELAANDDNYRDAEGTTAEE</sequence>
<organism evidence="2 3">
    <name type="scientific">Bifidobacterium pseudolongum subsp. globosum</name>
    <dbReference type="NCBI Taxonomy" id="1690"/>
    <lineage>
        <taxon>Bacteria</taxon>
        <taxon>Bacillati</taxon>
        <taxon>Actinomycetota</taxon>
        <taxon>Actinomycetes</taxon>
        <taxon>Bifidobacteriales</taxon>
        <taxon>Bifidobacteriaceae</taxon>
        <taxon>Bifidobacterium</taxon>
    </lineage>
</organism>
<dbReference type="GO" id="GO:0003677">
    <property type="term" value="F:DNA binding"/>
    <property type="evidence" value="ECO:0007669"/>
    <property type="project" value="InterPro"/>
</dbReference>
<dbReference type="AlphaFoldDB" id="A0A2N3QHH3"/>
<evidence type="ECO:0000313" key="3">
    <source>
        <dbReference type="Proteomes" id="UP000233730"/>
    </source>
</evidence>
<dbReference type="EMBL" id="PCGZ01000005">
    <property type="protein sequence ID" value="PKU90729.1"/>
    <property type="molecule type" value="Genomic_DNA"/>
</dbReference>
<dbReference type="PROSITE" id="PS50943">
    <property type="entry name" value="HTH_CROC1"/>
    <property type="match status" value="1"/>
</dbReference>
<dbReference type="Proteomes" id="UP000233730">
    <property type="component" value="Unassembled WGS sequence"/>
</dbReference>
<name>A0A2N3QHH3_9BIFI</name>
<dbReference type="InterPro" id="IPR010982">
    <property type="entry name" value="Lambda_DNA-bd_dom_sf"/>
</dbReference>
<protein>
    <recommendedName>
        <fullName evidence="1">HTH cro/C1-type domain-containing protein</fullName>
    </recommendedName>
</protein>
<gene>
    <name evidence="2" type="ORF">CQR46_0924</name>
</gene>